<accession>A0A3Z7YTV5</accession>
<sequence>MKMFKYKMIKYFPYSASEEFINIGFWLWDGNGNKTQSYISDIHLKILAKCPFMDTIFIKNSIERLKLETNENHWYGNHFRFGEFDAILHDSLESAKNFLYYEKIGEKFKNIEPKERNIRYEEIKNNAIDLINTDFKNDLELVSERGEYNFHIINKHSKNEIFSRLGNIANIDDIKEAFAKTLEYDIMLLYFLQCEEFTLSEKTRKGRENLEKVHFYFEPFYDEENQSRALKEMIKATS</sequence>
<protein>
    <recommendedName>
        <fullName evidence="3">DUF3037 domain-containing protein</fullName>
    </recommendedName>
</protein>
<comment type="caution">
    <text evidence="1">The sequence shown here is derived from an EMBL/GenBank/DDBJ whole genome shotgun (WGS) entry which is preliminary data.</text>
</comment>
<evidence type="ECO:0000313" key="1">
    <source>
        <dbReference type="EMBL" id="EAL9203858.1"/>
    </source>
</evidence>
<dbReference type="Proteomes" id="UP000411403">
    <property type="component" value="Unassembled WGS sequence"/>
</dbReference>
<dbReference type="RefSeq" id="WP_057043287.1">
    <property type="nucleotide sequence ID" value="NZ_CP017025.1"/>
</dbReference>
<name>A0A3Z7YTV5_CAMCO</name>
<evidence type="ECO:0008006" key="3">
    <source>
        <dbReference type="Google" id="ProtNLM"/>
    </source>
</evidence>
<reference evidence="1 2" key="1">
    <citation type="submission" date="2018-08" db="EMBL/GenBank/DDBJ databases">
        <authorList>
            <consortium name="NARMS: The National Antimicrobial Resistance Monitoring System"/>
        </authorList>
    </citation>
    <scope>NUCLEOTIDE SEQUENCE [LARGE SCALE GENOMIC DNA]</scope>
    <source>
        <strain evidence="1 2">CVM N17C171</strain>
    </source>
</reference>
<dbReference type="AlphaFoldDB" id="A0A3Z7YTV5"/>
<evidence type="ECO:0000313" key="2">
    <source>
        <dbReference type="Proteomes" id="UP000411403"/>
    </source>
</evidence>
<proteinExistence type="predicted"/>
<dbReference type="EMBL" id="AACSIE010000001">
    <property type="protein sequence ID" value="EAL9203858.1"/>
    <property type="molecule type" value="Genomic_DNA"/>
</dbReference>
<organism evidence="1 2">
    <name type="scientific">Campylobacter coli</name>
    <dbReference type="NCBI Taxonomy" id="195"/>
    <lineage>
        <taxon>Bacteria</taxon>
        <taxon>Pseudomonadati</taxon>
        <taxon>Campylobacterota</taxon>
        <taxon>Epsilonproteobacteria</taxon>
        <taxon>Campylobacterales</taxon>
        <taxon>Campylobacteraceae</taxon>
        <taxon>Campylobacter</taxon>
    </lineage>
</organism>
<gene>
    <name evidence="1" type="ORF">DYU70_01530</name>
</gene>